<reference evidence="1 2" key="1">
    <citation type="submission" date="2014-09" db="EMBL/GenBank/DDBJ databases">
        <title>Vibrio maritimus JCM 19240. (C210) whole genome shotgun sequence.</title>
        <authorList>
            <person name="Sawabe T."/>
            <person name="Meirelles P."/>
            <person name="Nakanishi M."/>
            <person name="Sayaka M."/>
            <person name="Hattori M."/>
            <person name="Ohkuma M."/>
        </authorList>
    </citation>
    <scope>NUCLEOTIDE SEQUENCE [LARGE SCALE GENOMIC DNA]</scope>
    <source>
        <strain evidence="1 2">JCM 19240</strain>
    </source>
</reference>
<sequence length="42" mass="5168">MMYWQSNLYQRDLGLSNQDFERLINWATTWFVLTMLSFKTSM</sequence>
<dbReference type="Proteomes" id="UP000029224">
    <property type="component" value="Unassembled WGS sequence"/>
</dbReference>
<keyword evidence="2" id="KW-1185">Reference proteome</keyword>
<evidence type="ECO:0000313" key="1">
    <source>
        <dbReference type="EMBL" id="GAL33471.1"/>
    </source>
</evidence>
<proteinExistence type="predicted"/>
<organism evidence="1 2">
    <name type="scientific">Vibrio maritimus</name>
    <dbReference type="NCBI Taxonomy" id="990268"/>
    <lineage>
        <taxon>Bacteria</taxon>
        <taxon>Pseudomonadati</taxon>
        <taxon>Pseudomonadota</taxon>
        <taxon>Gammaproteobacteria</taxon>
        <taxon>Vibrionales</taxon>
        <taxon>Vibrionaceae</taxon>
        <taxon>Vibrio</taxon>
    </lineage>
</organism>
<evidence type="ECO:0000313" key="2">
    <source>
        <dbReference type="Proteomes" id="UP000029224"/>
    </source>
</evidence>
<accession>A0A090T0L6</accession>
<dbReference type="EMBL" id="BBMT01000003">
    <property type="protein sequence ID" value="GAL33471.1"/>
    <property type="molecule type" value="Genomic_DNA"/>
</dbReference>
<comment type="caution">
    <text evidence="1">The sequence shown here is derived from an EMBL/GenBank/DDBJ whole genome shotgun (WGS) entry which is preliminary data.</text>
</comment>
<name>A0A090T0L6_9VIBR</name>
<gene>
    <name evidence="1" type="ORF">JCM19240_2167</name>
</gene>
<dbReference type="AlphaFoldDB" id="A0A090T0L6"/>
<reference evidence="1 2" key="2">
    <citation type="submission" date="2014-09" db="EMBL/GenBank/DDBJ databases">
        <authorList>
            <consortium name="NBRP consortium"/>
            <person name="Sawabe T."/>
            <person name="Meirelles P."/>
            <person name="Nakanishi M."/>
            <person name="Sayaka M."/>
            <person name="Hattori M."/>
            <person name="Ohkuma M."/>
        </authorList>
    </citation>
    <scope>NUCLEOTIDE SEQUENCE [LARGE SCALE GENOMIC DNA]</scope>
    <source>
        <strain evidence="1 2">JCM 19240</strain>
    </source>
</reference>
<protein>
    <submittedName>
        <fullName evidence="1">Uncharacterized protein</fullName>
    </submittedName>
</protein>